<organism evidence="1 2">
    <name type="scientific">Naganishia adeliensis</name>
    <dbReference type="NCBI Taxonomy" id="92952"/>
    <lineage>
        <taxon>Eukaryota</taxon>
        <taxon>Fungi</taxon>
        <taxon>Dikarya</taxon>
        <taxon>Basidiomycota</taxon>
        <taxon>Agaricomycotina</taxon>
        <taxon>Tremellomycetes</taxon>
        <taxon>Filobasidiales</taxon>
        <taxon>Filobasidiaceae</taxon>
        <taxon>Naganishia</taxon>
    </lineage>
</organism>
<evidence type="ECO:0000313" key="2">
    <source>
        <dbReference type="Proteomes" id="UP001230649"/>
    </source>
</evidence>
<dbReference type="EMBL" id="JASBWS010000101">
    <property type="protein sequence ID" value="KAJ9097571.1"/>
    <property type="molecule type" value="Genomic_DNA"/>
</dbReference>
<name>A0ACC2VG37_9TREE</name>
<proteinExistence type="predicted"/>
<gene>
    <name evidence="1" type="ORF">QFC20_006146</name>
</gene>
<keyword evidence="2" id="KW-1185">Reference proteome</keyword>
<comment type="caution">
    <text evidence="1">The sequence shown here is derived from an EMBL/GenBank/DDBJ whole genome shotgun (WGS) entry which is preliminary data.</text>
</comment>
<dbReference type="Proteomes" id="UP001230649">
    <property type="component" value="Unassembled WGS sequence"/>
</dbReference>
<reference evidence="1" key="1">
    <citation type="submission" date="2023-04" db="EMBL/GenBank/DDBJ databases">
        <title>Draft Genome sequencing of Naganishia species isolated from polar environments using Oxford Nanopore Technology.</title>
        <authorList>
            <person name="Leo P."/>
            <person name="Venkateswaran K."/>
        </authorList>
    </citation>
    <scope>NUCLEOTIDE SEQUENCE</scope>
    <source>
        <strain evidence="1">MNA-CCFEE 5262</strain>
    </source>
</reference>
<evidence type="ECO:0000313" key="1">
    <source>
        <dbReference type="EMBL" id="KAJ9097571.1"/>
    </source>
</evidence>
<sequence length="508" mass="56251">MDRRRLYFNLVLCPLDSVHHLLLIAISTPRRFPNLVHWLSLALAIQRALLDPKELGSRYQADQCGATHIKDATLVVLAIFGTMFYWSLLKVPAQIVLITTTIPYAFALITIPHHQQYGNSTNRVERWLRVAVPLFTLLIVGLALLETLKMDAYSFAHLAIAVVGKTMLLCPTLITKGHHLFLTASPYLSSALSIHLTPLKTINDVFHRISTSLFRVNNPTTHYPNFFKTSLHLQTTTLLFLLDGISQWPKGWSCPARGCWGLAGGVLLVQGLMVVFRKKAELGAQEKNLNDEADTADRSLKNDHAQAVINLGLVHCISSLLAITLVIVVPALIRPGSSAIVCDTSNSVSARYLGLITFAWTVLWLCTDCTNTVQTKLGPADAGLKVLLEEMKARSRFMDESRWFRKTLFLLAAVLLILATVKHELAGNTLVALVRQVDKLMTIPDFRGAALENAASSRSFKKDLRNPWLLVHLPTIDIVMAYYNEPISNCGRVGFIGAPDYILASSAA</sequence>
<protein>
    <submittedName>
        <fullName evidence="1">Uncharacterized protein</fullName>
    </submittedName>
</protein>
<accession>A0ACC2VG37</accession>